<feature type="compositionally biased region" description="Polar residues" evidence="10">
    <location>
        <begin position="16"/>
        <end position="29"/>
    </location>
</feature>
<dbReference type="EMBL" id="CP036401">
    <property type="protein sequence ID" value="QBH99821.1"/>
    <property type="molecule type" value="Genomic_DNA"/>
</dbReference>
<dbReference type="Proteomes" id="UP000292307">
    <property type="component" value="Chromosome"/>
</dbReference>
<dbReference type="PANTHER" id="PTHR22777">
    <property type="entry name" value="HEMOLYSIN-RELATED"/>
    <property type="match status" value="1"/>
</dbReference>
<dbReference type="InterPro" id="IPR046342">
    <property type="entry name" value="CBS_dom_sf"/>
</dbReference>
<evidence type="ECO:0000313" key="12">
    <source>
        <dbReference type="EMBL" id="QBH99821.1"/>
    </source>
</evidence>
<protein>
    <recommendedName>
        <fullName evidence="8">Magnesium and cobalt efflux protein CorC</fullName>
    </recommendedName>
</protein>
<comment type="similarity">
    <text evidence="1">Belongs to the UPF0053 family.</text>
</comment>
<dbReference type="Pfam" id="PF21917">
    <property type="entry name" value="NMB0537_N"/>
    <property type="match status" value="1"/>
</dbReference>
<evidence type="ECO:0000256" key="10">
    <source>
        <dbReference type="SAM" id="MobiDB-lite"/>
    </source>
</evidence>
<reference evidence="12 13" key="1">
    <citation type="submission" date="2019-02" db="EMBL/GenBank/DDBJ databases">
        <title>Draft Genome Sequences of Six Type Strains of the Genus Massilia.</title>
        <authorList>
            <person name="Miess H."/>
            <person name="Frediansyhah A."/>
            <person name="Gross H."/>
        </authorList>
    </citation>
    <scope>NUCLEOTIDE SEQUENCE [LARGE SCALE GENOMIC DNA]</scope>
    <source>
        <strain evidence="12 13">DSM 17472</strain>
    </source>
</reference>
<name>A0ABX5RMK4_9BURK</name>
<keyword evidence="13" id="KW-1185">Reference proteome</keyword>
<evidence type="ECO:0000256" key="9">
    <source>
        <dbReference type="PROSITE-ProRule" id="PRU00703"/>
    </source>
</evidence>
<dbReference type="InterPro" id="IPR036318">
    <property type="entry name" value="FAD-bd_PCMH-like_sf"/>
</dbReference>
<gene>
    <name evidence="12" type="ORF">EYF70_02415</name>
</gene>
<dbReference type="PANTHER" id="PTHR22777:SF27">
    <property type="entry name" value="MAGNESIUM AND COBALT EFFLUX PROTEIN CORC"/>
    <property type="match status" value="1"/>
</dbReference>
<feature type="region of interest" description="Disordered" evidence="10">
    <location>
        <begin position="16"/>
        <end position="46"/>
    </location>
</feature>
<feature type="domain" description="CBS" evidence="11">
    <location>
        <begin position="168"/>
        <end position="225"/>
    </location>
</feature>
<evidence type="ECO:0000259" key="11">
    <source>
        <dbReference type="PROSITE" id="PS51371"/>
    </source>
</evidence>
<organism evidence="12 13">
    <name type="scientific">Pseudoduganella albidiflava</name>
    <dbReference type="NCBI Taxonomy" id="321983"/>
    <lineage>
        <taxon>Bacteria</taxon>
        <taxon>Pseudomonadati</taxon>
        <taxon>Pseudomonadota</taxon>
        <taxon>Betaproteobacteria</taxon>
        <taxon>Burkholderiales</taxon>
        <taxon>Oxalobacteraceae</taxon>
        <taxon>Telluria group</taxon>
        <taxon>Pseudoduganella</taxon>
    </lineage>
</organism>
<dbReference type="InterPro" id="IPR016169">
    <property type="entry name" value="FAD-bd_PCMH_sub2"/>
</dbReference>
<evidence type="ECO:0000256" key="3">
    <source>
        <dbReference type="ARBA" id="ARBA00022737"/>
    </source>
</evidence>
<dbReference type="Gene3D" id="3.30.465.10">
    <property type="match status" value="1"/>
</dbReference>
<keyword evidence="6" id="KW-0170">Cobalt</keyword>
<keyword evidence="2" id="KW-0813">Transport</keyword>
<dbReference type="InterPro" id="IPR000644">
    <property type="entry name" value="CBS_dom"/>
</dbReference>
<keyword evidence="3" id="KW-0677">Repeat</keyword>
<sequence length="325" mass="36934">MLYPFETNGFMPAMQEHSSSVRNDANPNRSLKGDTNYARNGKSDAKPHRSLLERLTALISPEPENRSELLEVLHEAHERNLIDADALSMIEGVFQVSDLSARDIMVPRSQMDVIDITKPIDEWMPLVLETAHSRFPAIEGERDKVVGILLAKDLLRYYAEESFDVRDMLRPAIFIPESKRLNVLLRDFRANHNHMAIVVDEYSGVAGLITIEDVLEQIVGDIEDEYDFDEEEDNILSIREGQLGPRWRVKALTEIAQFNEELDADLPDDDVDTIGGFVAKHLARMPHKGDVFDIGNLRFEVLRADARQIHVLTVEKLPPAIDEQD</sequence>
<dbReference type="CDD" id="cd04590">
    <property type="entry name" value="CBS_pair_CorC_HlyC_assoc"/>
    <property type="match status" value="1"/>
</dbReference>
<evidence type="ECO:0000256" key="1">
    <source>
        <dbReference type="ARBA" id="ARBA00006337"/>
    </source>
</evidence>
<dbReference type="Pfam" id="PF03471">
    <property type="entry name" value="CorC_HlyC"/>
    <property type="match status" value="1"/>
</dbReference>
<dbReference type="PROSITE" id="PS51371">
    <property type="entry name" value="CBS"/>
    <property type="match status" value="2"/>
</dbReference>
<keyword evidence="4" id="KW-0460">Magnesium</keyword>
<keyword evidence="5 9" id="KW-0129">CBS domain</keyword>
<dbReference type="SUPFAM" id="SSF56176">
    <property type="entry name" value="FAD-binding/transporter-associated domain-like"/>
    <property type="match status" value="1"/>
</dbReference>
<evidence type="ECO:0000256" key="6">
    <source>
        <dbReference type="ARBA" id="ARBA00023285"/>
    </source>
</evidence>
<dbReference type="SUPFAM" id="SSF54631">
    <property type="entry name" value="CBS-domain pair"/>
    <property type="match status" value="1"/>
</dbReference>
<dbReference type="Gene3D" id="3.10.580.10">
    <property type="entry name" value="CBS-domain"/>
    <property type="match status" value="1"/>
</dbReference>
<evidence type="ECO:0000256" key="2">
    <source>
        <dbReference type="ARBA" id="ARBA00022448"/>
    </source>
</evidence>
<evidence type="ECO:0000256" key="5">
    <source>
        <dbReference type="ARBA" id="ARBA00023122"/>
    </source>
</evidence>
<feature type="domain" description="CBS" evidence="11">
    <location>
        <begin position="105"/>
        <end position="165"/>
    </location>
</feature>
<dbReference type="SMART" id="SM01091">
    <property type="entry name" value="CorC_HlyC"/>
    <property type="match status" value="1"/>
</dbReference>
<comment type="function">
    <text evidence="7">Plays a role in the transport of magnesium and cobalt ions.</text>
</comment>
<evidence type="ECO:0000256" key="4">
    <source>
        <dbReference type="ARBA" id="ARBA00022842"/>
    </source>
</evidence>
<proteinExistence type="inferred from homology"/>
<evidence type="ECO:0000313" key="13">
    <source>
        <dbReference type="Proteomes" id="UP000292307"/>
    </source>
</evidence>
<evidence type="ECO:0000256" key="7">
    <source>
        <dbReference type="ARBA" id="ARBA00037273"/>
    </source>
</evidence>
<dbReference type="InterPro" id="IPR005170">
    <property type="entry name" value="Transptr-assoc_dom"/>
</dbReference>
<accession>A0ABX5RMK4</accession>
<dbReference type="Pfam" id="PF00571">
    <property type="entry name" value="CBS"/>
    <property type="match status" value="2"/>
</dbReference>
<dbReference type="InterPro" id="IPR044751">
    <property type="entry name" value="Ion_transp-like_CBS"/>
</dbReference>
<evidence type="ECO:0000256" key="8">
    <source>
        <dbReference type="ARBA" id="ARBA00040729"/>
    </source>
</evidence>
<dbReference type="InterPro" id="IPR054115">
    <property type="entry name" value="CorC_N"/>
</dbReference>